<protein>
    <submittedName>
        <fullName evidence="2">Uncharacterized protein</fullName>
    </submittedName>
</protein>
<gene>
    <name evidence="2" type="ORF">EDM57_22735</name>
</gene>
<accession>A0A3M8AHA8</accession>
<sequence length="126" mass="14487">MQGKELKKARSEYNKLSSRGKLKKGHHIQGLAFGGKNVDSNIIHTGESTIRREKLSKELQEEYADPKNGYTKNKDFKVAKITEDPEGKIVKNGVNYRFGLNDRHTRATTFQNKVLEWQRKVGLRTE</sequence>
<dbReference type="Proteomes" id="UP000268829">
    <property type="component" value="Unassembled WGS sequence"/>
</dbReference>
<organism evidence="2 3">
    <name type="scientific">Brevibacillus gelatini</name>
    <dbReference type="NCBI Taxonomy" id="1655277"/>
    <lineage>
        <taxon>Bacteria</taxon>
        <taxon>Bacillati</taxon>
        <taxon>Bacillota</taxon>
        <taxon>Bacilli</taxon>
        <taxon>Bacillales</taxon>
        <taxon>Paenibacillaceae</taxon>
        <taxon>Brevibacillus</taxon>
    </lineage>
</organism>
<proteinExistence type="predicted"/>
<dbReference type="AlphaFoldDB" id="A0A3M8AHA8"/>
<evidence type="ECO:0000313" key="2">
    <source>
        <dbReference type="EMBL" id="RNB50596.1"/>
    </source>
</evidence>
<keyword evidence="3" id="KW-1185">Reference proteome</keyword>
<feature type="region of interest" description="Disordered" evidence="1">
    <location>
        <begin position="1"/>
        <end position="21"/>
    </location>
</feature>
<evidence type="ECO:0000256" key="1">
    <source>
        <dbReference type="SAM" id="MobiDB-lite"/>
    </source>
</evidence>
<reference evidence="2 3" key="1">
    <citation type="submission" date="2018-10" db="EMBL/GenBank/DDBJ databases">
        <title>Phylogenomics of Brevibacillus.</title>
        <authorList>
            <person name="Dunlap C."/>
        </authorList>
    </citation>
    <scope>NUCLEOTIDE SEQUENCE [LARGE SCALE GENOMIC DNA]</scope>
    <source>
        <strain evidence="2 3">DSM 100115</strain>
    </source>
</reference>
<dbReference type="OrthoDB" id="3261089at2"/>
<feature type="compositionally biased region" description="Basic and acidic residues" evidence="1">
    <location>
        <begin position="1"/>
        <end position="13"/>
    </location>
</feature>
<comment type="caution">
    <text evidence="2">The sequence shown here is derived from an EMBL/GenBank/DDBJ whole genome shotgun (WGS) entry which is preliminary data.</text>
</comment>
<name>A0A3M8AHA8_9BACL</name>
<evidence type="ECO:0000313" key="3">
    <source>
        <dbReference type="Proteomes" id="UP000268829"/>
    </source>
</evidence>
<dbReference type="EMBL" id="RHHS01000078">
    <property type="protein sequence ID" value="RNB50596.1"/>
    <property type="molecule type" value="Genomic_DNA"/>
</dbReference>